<feature type="region of interest" description="Disordered" evidence="1">
    <location>
        <begin position="580"/>
        <end position="604"/>
    </location>
</feature>
<keyword evidence="3" id="KW-1185">Reference proteome</keyword>
<organism evidence="2 3">
    <name type="scientific">Actinoplanes digitatis</name>
    <dbReference type="NCBI Taxonomy" id="1868"/>
    <lineage>
        <taxon>Bacteria</taxon>
        <taxon>Bacillati</taxon>
        <taxon>Actinomycetota</taxon>
        <taxon>Actinomycetes</taxon>
        <taxon>Micromonosporales</taxon>
        <taxon>Micromonosporaceae</taxon>
        <taxon>Actinoplanes</taxon>
    </lineage>
</organism>
<proteinExistence type="predicted"/>
<dbReference type="RefSeq" id="WP_184991721.1">
    <property type="nucleotide sequence ID" value="NZ_BOMK01000030.1"/>
</dbReference>
<evidence type="ECO:0000256" key="1">
    <source>
        <dbReference type="SAM" id="MobiDB-lite"/>
    </source>
</evidence>
<dbReference type="EMBL" id="JACHNH010000001">
    <property type="protein sequence ID" value="MBB4761356.1"/>
    <property type="molecule type" value="Genomic_DNA"/>
</dbReference>
<evidence type="ECO:0000313" key="2">
    <source>
        <dbReference type="EMBL" id="MBB4761356.1"/>
    </source>
</evidence>
<evidence type="ECO:0000313" key="3">
    <source>
        <dbReference type="Proteomes" id="UP000578112"/>
    </source>
</evidence>
<gene>
    <name evidence="2" type="ORF">BJ971_001912</name>
</gene>
<accession>A0A7W7HV46</accession>
<name>A0A7W7HV46_9ACTN</name>
<protein>
    <submittedName>
        <fullName evidence="2">Uncharacterized protein</fullName>
    </submittedName>
</protein>
<comment type="caution">
    <text evidence="2">The sequence shown here is derived from an EMBL/GenBank/DDBJ whole genome shotgun (WGS) entry which is preliminary data.</text>
</comment>
<sequence length="771" mass="85189">MSTSMIMVQWADLTGRGFSPHEVGPPAPREYWAAAERLLQADLSQPPEGIRSTIGHPIWTLRRVQVQGRWLWCFVVQGRRGPFGVAGTCRFAFATEDMPALRAWTAGSELAAGDQGLPPVPHDAGWFERTVLQVLGGVVVRQSAIPVSGGPAEAAALIPAALKVLPERQSRAWSWTTCMLQRPDSADLRVVSGGWPEEFRRSEPNRAESIDHWFRRGPVSEDEIKSHLGRADVRRGFEYLVHYASTGKRPEPELLSGDYSLDEMLIELGHANHVPGWSDVPSMLETPGGVRRLTANHRPLVQEWAEREPTAAIARLQDFTAPLAEDVLTGAVRAQDDTSENLLRLPTAAAPELTDWHDHLAALLLSCYRQPNRLREHTRQWITPLGVLGNDRDLAAARDWLLKLGLTPDDDPEHFPASPDIIIGELNHHHEYTPKADAELALTRNPLALLDSLAGELQPLPADEVATMLWISASRNPGRTSEMRLLQPLAAALTRAGLRGKADESWVGDLLRTALAQPSARRTNRLKRIMWGALEALLELDPDAPRTRSLAERCLVVGYDNAPHDVATALRLAKSRLAPVEPPRRVRPPDDEDAGHPHTTRPSWRRWFEGHPREQALTWRHIFVLGAGLAAAALATSAAMIILRVEPAPAPGRKQPQAAAAPATVEPTTAAAAAEVPIQVLLEPPSRSNPDDDVREFRRQLEFKVLRLGKPKRIEIIAYGTGDERAKRLRTMLQHDYPELQFVSIGAWANHEKPPAGIPDGSLVGNFYFHG</sequence>
<dbReference type="Proteomes" id="UP000578112">
    <property type="component" value="Unassembled WGS sequence"/>
</dbReference>
<reference evidence="2 3" key="1">
    <citation type="submission" date="2020-08" db="EMBL/GenBank/DDBJ databases">
        <title>Sequencing the genomes of 1000 actinobacteria strains.</title>
        <authorList>
            <person name="Klenk H.-P."/>
        </authorList>
    </citation>
    <scope>NUCLEOTIDE SEQUENCE [LARGE SCALE GENOMIC DNA]</scope>
    <source>
        <strain evidence="2 3">DSM 43149</strain>
    </source>
</reference>
<dbReference type="AlphaFoldDB" id="A0A7W7HV46"/>